<keyword evidence="1" id="KW-0812">Transmembrane</keyword>
<evidence type="ECO:0000256" key="1">
    <source>
        <dbReference type="SAM" id="Phobius"/>
    </source>
</evidence>
<accession>A0A9W9ZRT1</accession>
<keyword evidence="1" id="KW-0472">Membrane</keyword>
<dbReference type="PANTHER" id="PTHR24190">
    <property type="entry name" value="ION_TRANS DOMAIN-CONTAINING PROTEIN"/>
    <property type="match status" value="1"/>
</dbReference>
<name>A0A9W9ZRT1_9CNID</name>
<keyword evidence="3" id="KW-1185">Reference proteome</keyword>
<comment type="caution">
    <text evidence="2">The sequence shown here is derived from an EMBL/GenBank/DDBJ whole genome shotgun (WGS) entry which is preliminary data.</text>
</comment>
<dbReference type="EMBL" id="MU825879">
    <property type="protein sequence ID" value="KAJ7385778.1"/>
    <property type="molecule type" value="Genomic_DNA"/>
</dbReference>
<feature type="transmembrane region" description="Helical" evidence="1">
    <location>
        <begin position="37"/>
        <end position="59"/>
    </location>
</feature>
<reference evidence="2" key="1">
    <citation type="submission" date="2023-01" db="EMBL/GenBank/DDBJ databases">
        <title>Genome assembly of the deep-sea coral Lophelia pertusa.</title>
        <authorList>
            <person name="Herrera S."/>
            <person name="Cordes E."/>
        </authorList>
    </citation>
    <scope>NUCLEOTIDE SEQUENCE</scope>
    <source>
        <strain evidence="2">USNM1676648</strain>
        <tissue evidence="2">Polyp</tissue>
    </source>
</reference>
<sequence>MTAGEIEYSATVIDQLNKTSPGRDGIPLVPFEDSTYIFYYLFILVMPIALVNLLIGLAVGDIEAIQKTAFLRNKGKQITFIADIERKFPKFFTRRMYNDTEIVRVGVDTGRFWKRGTRKEEFQDEDLLGDNDGEIDEMTLRLDNLTREIEKAKMRQKIMMGSVDQQRDILLAVAEHVGVEVNMPSRVKIE</sequence>
<evidence type="ECO:0000313" key="2">
    <source>
        <dbReference type="EMBL" id="KAJ7385778.1"/>
    </source>
</evidence>
<keyword evidence="1" id="KW-1133">Transmembrane helix</keyword>
<proteinExistence type="predicted"/>
<protein>
    <submittedName>
        <fullName evidence="2">Uncharacterized protein</fullName>
    </submittedName>
</protein>
<dbReference type="Proteomes" id="UP001163046">
    <property type="component" value="Unassembled WGS sequence"/>
</dbReference>
<organism evidence="2 3">
    <name type="scientific">Desmophyllum pertusum</name>
    <dbReference type="NCBI Taxonomy" id="174260"/>
    <lineage>
        <taxon>Eukaryota</taxon>
        <taxon>Metazoa</taxon>
        <taxon>Cnidaria</taxon>
        <taxon>Anthozoa</taxon>
        <taxon>Hexacorallia</taxon>
        <taxon>Scleractinia</taxon>
        <taxon>Caryophylliina</taxon>
        <taxon>Caryophylliidae</taxon>
        <taxon>Desmophyllum</taxon>
    </lineage>
</organism>
<gene>
    <name evidence="2" type="ORF">OS493_013812</name>
</gene>
<dbReference type="AlphaFoldDB" id="A0A9W9ZRT1"/>
<evidence type="ECO:0000313" key="3">
    <source>
        <dbReference type="Proteomes" id="UP001163046"/>
    </source>
</evidence>
<dbReference type="OrthoDB" id="1661883at2759"/>
<dbReference type="PANTHER" id="PTHR24190:SF14">
    <property type="entry name" value="ION TRANSPORT DOMAIN-CONTAINING PROTEIN"/>
    <property type="match status" value="1"/>
</dbReference>